<dbReference type="AlphaFoldDB" id="A0A5Q0Q7V9"/>
<evidence type="ECO:0000313" key="2">
    <source>
        <dbReference type="Proteomes" id="UP000326921"/>
    </source>
</evidence>
<evidence type="ECO:0000313" key="1">
    <source>
        <dbReference type="EMBL" id="QGA24901.1"/>
    </source>
</evidence>
<evidence type="ECO:0008006" key="3">
    <source>
        <dbReference type="Google" id="ProtNLM"/>
    </source>
</evidence>
<sequence length="124" mass="13700">MREQVKALSEACSCISVMTPSSANILINDYNIAADKINMIPHGTHLTPVVDKNQIRLRYKLSNRIVLSTFGLLGPGKNIETTLEALPAIIARAPNVMFLIFGITHPSLVLQEGERYRNILSLTL</sequence>
<dbReference type="Proteomes" id="UP000326921">
    <property type="component" value="Chromosome"/>
</dbReference>
<gene>
    <name evidence="1" type="ORF">GFH32_00545</name>
</gene>
<organism evidence="1 2">
    <name type="scientific">Sphingobacterium zhuxiongii</name>
    <dbReference type="NCBI Taxonomy" id="2662364"/>
    <lineage>
        <taxon>Bacteria</taxon>
        <taxon>Pseudomonadati</taxon>
        <taxon>Bacteroidota</taxon>
        <taxon>Sphingobacteriia</taxon>
        <taxon>Sphingobacteriales</taxon>
        <taxon>Sphingobacteriaceae</taxon>
        <taxon>Sphingobacterium</taxon>
    </lineage>
</organism>
<dbReference type="RefSeq" id="WP_153509224.1">
    <property type="nucleotide sequence ID" value="NZ_CP045652.1"/>
</dbReference>
<dbReference type="SUPFAM" id="SSF53756">
    <property type="entry name" value="UDP-Glycosyltransferase/glycogen phosphorylase"/>
    <property type="match status" value="1"/>
</dbReference>
<keyword evidence="2" id="KW-1185">Reference proteome</keyword>
<accession>A0A5Q0Q7V9</accession>
<dbReference type="EMBL" id="CP045652">
    <property type="protein sequence ID" value="QGA24901.1"/>
    <property type="molecule type" value="Genomic_DNA"/>
</dbReference>
<dbReference type="Gene3D" id="3.40.50.2000">
    <property type="entry name" value="Glycogen Phosphorylase B"/>
    <property type="match status" value="2"/>
</dbReference>
<reference evidence="1 2" key="1">
    <citation type="submission" date="2019-10" db="EMBL/GenBank/DDBJ databases">
        <authorList>
            <person name="Dong K."/>
        </authorList>
    </citation>
    <scope>NUCLEOTIDE SEQUENCE [LARGE SCALE GENOMIC DNA]</scope>
    <source>
        <strain evidence="2">dk4302</strain>
    </source>
</reference>
<dbReference type="KEGG" id="sphe:GFH32_00545"/>
<proteinExistence type="predicted"/>
<name>A0A5Q0Q7V9_9SPHI</name>
<protein>
    <recommendedName>
        <fullName evidence="3">Glycosyltransferase</fullName>
    </recommendedName>
</protein>